<dbReference type="STRING" id="1411621.AUC43_07770"/>
<name>A0A0U3SFS6_9BACT</name>
<organism evidence="1 2">
    <name type="scientific">Hymenobacter sedentarius</name>
    <dbReference type="NCBI Taxonomy" id="1411621"/>
    <lineage>
        <taxon>Bacteria</taxon>
        <taxon>Pseudomonadati</taxon>
        <taxon>Bacteroidota</taxon>
        <taxon>Cytophagia</taxon>
        <taxon>Cytophagales</taxon>
        <taxon>Hymenobacteraceae</taxon>
        <taxon>Hymenobacter</taxon>
    </lineage>
</organism>
<sequence>MLTKEASSHGSTIRATVIRSFALLRMTDQASEVIRCTQHDNFQTHAETISTTAVETEFFRANGRLAKQLPKGLLLNPFIFSLFSLHDVNSYSFGFS</sequence>
<keyword evidence="2" id="KW-1185">Reference proteome</keyword>
<dbReference type="Proteomes" id="UP000059542">
    <property type="component" value="Chromosome"/>
</dbReference>
<proteinExistence type="predicted"/>
<reference evidence="1 2" key="1">
    <citation type="submission" date="2015-12" db="EMBL/GenBank/DDBJ databases">
        <authorList>
            <person name="Shamseldin A."/>
            <person name="Moawad H."/>
            <person name="Abd El-Rahim W.M."/>
            <person name="Sadowsky M.J."/>
        </authorList>
    </citation>
    <scope>NUCLEOTIDE SEQUENCE [LARGE SCALE GENOMIC DNA]</scope>
    <source>
        <strain evidence="1 2">DG5B</strain>
    </source>
</reference>
<gene>
    <name evidence="1" type="ORF">AUC43_07770</name>
</gene>
<dbReference type="EMBL" id="CP013909">
    <property type="protein sequence ID" value="ALW84998.1"/>
    <property type="molecule type" value="Genomic_DNA"/>
</dbReference>
<evidence type="ECO:0000313" key="2">
    <source>
        <dbReference type="Proteomes" id="UP000059542"/>
    </source>
</evidence>
<accession>A0A0U3SFS6</accession>
<dbReference type="AlphaFoldDB" id="A0A0U3SFS6"/>
<dbReference type="KEGG" id="hyg:AUC43_07770"/>
<evidence type="ECO:0000313" key="1">
    <source>
        <dbReference type="EMBL" id="ALW84998.1"/>
    </source>
</evidence>
<protein>
    <submittedName>
        <fullName evidence="1">Uncharacterized protein</fullName>
    </submittedName>
</protein>